<feature type="compositionally biased region" description="Acidic residues" evidence="5">
    <location>
        <begin position="312"/>
        <end position="321"/>
    </location>
</feature>
<dbReference type="AlphaFoldDB" id="A0A934UWI1"/>
<name>A0A934UWI1_9MICO</name>
<dbReference type="Gene3D" id="3.40.50.300">
    <property type="entry name" value="P-loop containing nucleotide triphosphate hydrolases"/>
    <property type="match status" value="2"/>
</dbReference>
<evidence type="ECO:0000256" key="4">
    <source>
        <dbReference type="SAM" id="Coils"/>
    </source>
</evidence>
<feature type="compositionally biased region" description="Low complexity" evidence="5">
    <location>
        <begin position="51"/>
        <end position="61"/>
    </location>
</feature>
<dbReference type="InterPro" id="IPR003439">
    <property type="entry name" value="ABC_transporter-like_ATP-bd"/>
</dbReference>
<feature type="compositionally biased region" description="Polar residues" evidence="5">
    <location>
        <begin position="31"/>
        <end position="44"/>
    </location>
</feature>
<dbReference type="InterPro" id="IPR017871">
    <property type="entry name" value="ABC_transporter-like_CS"/>
</dbReference>
<dbReference type="InterPro" id="IPR003593">
    <property type="entry name" value="AAA+_ATPase"/>
</dbReference>
<evidence type="ECO:0000259" key="6">
    <source>
        <dbReference type="PROSITE" id="PS50893"/>
    </source>
</evidence>
<gene>
    <name evidence="7" type="ORF">JD292_00480</name>
</gene>
<comment type="caution">
    <text evidence="7">The sequence shown here is derived from an EMBL/GenBank/DDBJ whole genome shotgun (WGS) entry which is preliminary data.</text>
</comment>
<feature type="domain" description="ABC transporter" evidence="6">
    <location>
        <begin position="76"/>
        <end position="327"/>
    </location>
</feature>
<dbReference type="InterPro" id="IPR050611">
    <property type="entry name" value="ABCF"/>
</dbReference>
<dbReference type="SMART" id="SM00382">
    <property type="entry name" value="AAA"/>
    <property type="match status" value="2"/>
</dbReference>
<organism evidence="7 8">
    <name type="scientific">Leucobacter edaphi</name>
    <dbReference type="NCBI Taxonomy" id="2796472"/>
    <lineage>
        <taxon>Bacteria</taxon>
        <taxon>Bacillati</taxon>
        <taxon>Actinomycetota</taxon>
        <taxon>Actinomycetes</taxon>
        <taxon>Micrococcales</taxon>
        <taxon>Microbacteriaceae</taxon>
        <taxon>Leucobacter</taxon>
    </lineage>
</organism>
<keyword evidence="3 7" id="KW-0067">ATP-binding</keyword>
<evidence type="ECO:0000256" key="2">
    <source>
        <dbReference type="ARBA" id="ARBA00022741"/>
    </source>
</evidence>
<feature type="coiled-coil region" evidence="4">
    <location>
        <begin position="358"/>
        <end position="389"/>
    </location>
</feature>
<dbReference type="PROSITE" id="PS00211">
    <property type="entry name" value="ABC_TRANSPORTER_1"/>
    <property type="match status" value="1"/>
</dbReference>
<dbReference type="InterPro" id="IPR027417">
    <property type="entry name" value="P-loop_NTPase"/>
</dbReference>
<evidence type="ECO:0000256" key="3">
    <source>
        <dbReference type="ARBA" id="ARBA00022840"/>
    </source>
</evidence>
<dbReference type="PANTHER" id="PTHR19211:SF14">
    <property type="entry name" value="ATP-BINDING CASSETTE SUB-FAMILY F MEMBER 1"/>
    <property type="match status" value="1"/>
</dbReference>
<keyword evidence="4" id="KW-0175">Coiled coil</keyword>
<dbReference type="Pfam" id="PF00005">
    <property type="entry name" value="ABC_tran"/>
    <property type="match status" value="2"/>
</dbReference>
<dbReference type="PROSITE" id="PS50893">
    <property type="entry name" value="ABC_TRANSPORTER_2"/>
    <property type="match status" value="2"/>
</dbReference>
<proteinExistence type="predicted"/>
<evidence type="ECO:0000256" key="1">
    <source>
        <dbReference type="ARBA" id="ARBA00022737"/>
    </source>
</evidence>
<sequence>MPRGTSLSYRKAVPMRAQHTTTVQDTGRTTGNSPSTQTTPSRPRSGTPDLAAASRAAARAADPGFGGGSGASAEHLLVDGVGFAYPGRRVLRDVSFTARPGDRIGIIGENGAGKSTLLRIIAGDLEADTGRVSVPGTIGRLAQELPYPDTATLGEVIADAQRESVALLDEIARLGAEFAERPDDAELAASYAAALEEAERSDAWSAEAGRGEMLAGLGLGGIAQDRPIGELSGGQRLRLALAAILLAAPHTLLLDEPSNHLDDASAAYLERVLEQWPGIVLLVSHDRALLDSVATRILDLDPLPIPASALADAEDAEEEESPLAGVAGDGDSFGGPTTDDPGTGYSPRLWGVGYSAARAERREELRRWNERYERELEEREALVHEIEVGSREVNRKHESKSESRISKKFYADKDARVTARRARSARVKLDALERDRVRRPPVPLAFAGIAPDAEAAVTDAAARGDRQRGSLHPGTIIASEIGKHGRLAPRSLTLEPGDRLMLTGPNGAGKSTLLAILAGALDPDTGELKTAGRIGYLPQEVTFDRDHLAAGEWYRITLGDARAEARPLVESGLIAPRDLGTPVAALSVGQRRRLALAALVADPPPILLLDEPTNHLALTLVEELEDALESYAGTLVVATHDRWFRTRWSGATLAL</sequence>
<dbReference type="SUPFAM" id="SSF52540">
    <property type="entry name" value="P-loop containing nucleoside triphosphate hydrolases"/>
    <property type="match status" value="2"/>
</dbReference>
<keyword evidence="8" id="KW-1185">Reference proteome</keyword>
<dbReference type="GO" id="GO:0016887">
    <property type="term" value="F:ATP hydrolysis activity"/>
    <property type="evidence" value="ECO:0007669"/>
    <property type="project" value="InterPro"/>
</dbReference>
<dbReference type="FunFam" id="3.40.50.300:FF:000011">
    <property type="entry name" value="Putative ABC transporter ATP-binding component"/>
    <property type="match status" value="1"/>
</dbReference>
<reference evidence="7" key="1">
    <citation type="submission" date="2020-12" db="EMBL/GenBank/DDBJ databases">
        <title>Leucobacter sp. CAS2, isolated from Chromium sludge.</title>
        <authorList>
            <person name="Xu Z."/>
        </authorList>
    </citation>
    <scope>NUCLEOTIDE SEQUENCE</scope>
    <source>
        <strain evidence="7">CSA2</strain>
    </source>
</reference>
<keyword evidence="2" id="KW-0547">Nucleotide-binding</keyword>
<evidence type="ECO:0000313" key="7">
    <source>
        <dbReference type="EMBL" id="MBK0420561.1"/>
    </source>
</evidence>
<dbReference type="GO" id="GO:0005524">
    <property type="term" value="F:ATP binding"/>
    <property type="evidence" value="ECO:0007669"/>
    <property type="project" value="UniProtKB-KW"/>
</dbReference>
<keyword evidence="1" id="KW-0677">Repeat</keyword>
<dbReference type="Proteomes" id="UP000618733">
    <property type="component" value="Unassembled WGS sequence"/>
</dbReference>
<evidence type="ECO:0000313" key="8">
    <source>
        <dbReference type="Proteomes" id="UP000618733"/>
    </source>
</evidence>
<accession>A0A934UWI1</accession>
<feature type="region of interest" description="Disordered" evidence="5">
    <location>
        <begin position="1"/>
        <end position="66"/>
    </location>
</feature>
<feature type="compositionally biased region" description="Low complexity" evidence="5">
    <location>
        <begin position="20"/>
        <end position="30"/>
    </location>
</feature>
<dbReference type="PANTHER" id="PTHR19211">
    <property type="entry name" value="ATP-BINDING TRANSPORT PROTEIN-RELATED"/>
    <property type="match status" value="1"/>
</dbReference>
<feature type="compositionally biased region" description="Low complexity" evidence="5">
    <location>
        <begin position="334"/>
        <end position="347"/>
    </location>
</feature>
<dbReference type="CDD" id="cd03221">
    <property type="entry name" value="ABCF_EF-3"/>
    <property type="match status" value="2"/>
</dbReference>
<protein>
    <submittedName>
        <fullName evidence="7">ABC-F family ATP-binding cassette domain-containing protein</fullName>
    </submittedName>
</protein>
<evidence type="ECO:0000256" key="5">
    <source>
        <dbReference type="SAM" id="MobiDB-lite"/>
    </source>
</evidence>
<dbReference type="EMBL" id="JAEHOI010000001">
    <property type="protein sequence ID" value="MBK0420561.1"/>
    <property type="molecule type" value="Genomic_DNA"/>
</dbReference>
<feature type="domain" description="ABC transporter" evidence="6">
    <location>
        <begin position="471"/>
        <end position="655"/>
    </location>
</feature>
<feature type="region of interest" description="Disordered" evidence="5">
    <location>
        <begin position="311"/>
        <end position="348"/>
    </location>
</feature>